<reference evidence="2 3" key="1">
    <citation type="submission" date="2024-05" db="EMBL/GenBank/DDBJ databases">
        <title>Haplotype-resolved chromosome-level genome assembly of Huyou (Citrus changshanensis).</title>
        <authorList>
            <person name="Miao C."/>
            <person name="Chen W."/>
            <person name="Wu Y."/>
            <person name="Wang L."/>
            <person name="Zhao S."/>
            <person name="Grierson D."/>
            <person name="Xu C."/>
            <person name="Chen K."/>
        </authorList>
    </citation>
    <scope>NUCLEOTIDE SEQUENCE [LARGE SCALE GENOMIC DNA]</scope>
    <source>
        <strain evidence="2">01-14</strain>
        <tissue evidence="2">Leaf</tissue>
    </source>
</reference>
<evidence type="ECO:0000256" key="1">
    <source>
        <dbReference type="SAM" id="MobiDB-lite"/>
    </source>
</evidence>
<keyword evidence="3" id="KW-1185">Reference proteome</keyword>
<feature type="compositionally biased region" description="Basic and acidic residues" evidence="1">
    <location>
        <begin position="51"/>
        <end position="67"/>
    </location>
</feature>
<organism evidence="2 3">
    <name type="scientific">Citrus x changshan-huyou</name>
    <dbReference type="NCBI Taxonomy" id="2935761"/>
    <lineage>
        <taxon>Eukaryota</taxon>
        <taxon>Viridiplantae</taxon>
        <taxon>Streptophyta</taxon>
        <taxon>Embryophyta</taxon>
        <taxon>Tracheophyta</taxon>
        <taxon>Spermatophyta</taxon>
        <taxon>Magnoliopsida</taxon>
        <taxon>eudicotyledons</taxon>
        <taxon>Gunneridae</taxon>
        <taxon>Pentapetalae</taxon>
        <taxon>rosids</taxon>
        <taxon>malvids</taxon>
        <taxon>Sapindales</taxon>
        <taxon>Rutaceae</taxon>
        <taxon>Aurantioideae</taxon>
        <taxon>Citrus</taxon>
    </lineage>
</organism>
<accession>A0AAP0MI75</accession>
<feature type="region of interest" description="Disordered" evidence="1">
    <location>
        <begin position="16"/>
        <end position="67"/>
    </location>
</feature>
<dbReference type="Proteomes" id="UP001428341">
    <property type="component" value="Unassembled WGS sequence"/>
</dbReference>
<evidence type="ECO:0000313" key="3">
    <source>
        <dbReference type="Proteomes" id="UP001428341"/>
    </source>
</evidence>
<gene>
    <name evidence="2" type="ORF">WN944_017771</name>
</gene>
<comment type="caution">
    <text evidence="2">The sequence shown here is derived from an EMBL/GenBank/DDBJ whole genome shotgun (WGS) entry which is preliminary data.</text>
</comment>
<feature type="compositionally biased region" description="Low complexity" evidence="1">
    <location>
        <begin position="30"/>
        <end position="41"/>
    </location>
</feature>
<dbReference type="AlphaFoldDB" id="A0AAP0MI75"/>
<proteinExistence type="predicted"/>
<sequence length="67" mass="7020">MKNQLTSCSFVEITIFPDDSDSGDEQQRPAAAAAATSSAETSDGDEIPAAEGHEFSGSRSELRTEGI</sequence>
<protein>
    <submittedName>
        <fullName evidence="2">Uncharacterized protein</fullName>
    </submittedName>
</protein>
<dbReference type="EMBL" id="JBCGBO010000005">
    <property type="protein sequence ID" value="KAK9202560.1"/>
    <property type="molecule type" value="Genomic_DNA"/>
</dbReference>
<evidence type="ECO:0000313" key="2">
    <source>
        <dbReference type="EMBL" id="KAK9202560.1"/>
    </source>
</evidence>
<name>A0AAP0MI75_9ROSI</name>